<dbReference type="SUPFAM" id="SSF51905">
    <property type="entry name" value="FAD/NAD(P)-binding domain"/>
    <property type="match status" value="1"/>
</dbReference>
<dbReference type="PRINTS" id="PR00420">
    <property type="entry name" value="RNGMNOXGNASE"/>
</dbReference>
<feature type="domain" description="FAD-binding" evidence="1">
    <location>
        <begin position="6"/>
        <end position="325"/>
    </location>
</feature>
<gene>
    <name evidence="2" type="ORF">SAMN05421664_3820</name>
</gene>
<dbReference type="Gene3D" id="3.50.50.60">
    <property type="entry name" value="FAD/NAD(P)-binding domain"/>
    <property type="match status" value="1"/>
</dbReference>
<dbReference type="NCBIfam" id="NF038171">
    <property type="entry name" value="maturase_LodB"/>
    <property type="match status" value="1"/>
</dbReference>
<proteinExistence type="predicted"/>
<evidence type="ECO:0000313" key="2">
    <source>
        <dbReference type="EMBL" id="SDR15278.1"/>
    </source>
</evidence>
<protein>
    <submittedName>
        <fullName evidence="2">Dehydrogenase (Flavoprotein)</fullName>
    </submittedName>
</protein>
<sequence>MKNLLETDVLIVGGGPAGASTALNLLKYSDLRVTIIEETNQESIKICEQVNANLFDLLEYIGVDKHTIENSGFIHGYSSTAAWGSPRIAVRDSVFTAETESFQLNREQFDLMLQEKVLEKGGLIFTDTKCLKITQNDSHEWEINVENKTKGSFSIQAKYLIDATGRQSSICREIGVESKRYDDLAAIGRFLYFKESDVQEQDIVVESIEDGWWYCASLPNQPMTLTFFSDVTIIKEKHLEKIENWNALLAKTKHIKHKISEARLQSNTWVKNAFSQITDIRSKHNFLAVGDAVASFDPISSMGIGFAISSSCHAAKAIIDADSGHEGTFLYYQNSINEIYNQYLQTKFFFYQKEQRWNKSTFWKKRINSSF</sequence>
<dbReference type="Proteomes" id="UP000199627">
    <property type="component" value="Unassembled WGS sequence"/>
</dbReference>
<dbReference type="AlphaFoldDB" id="A0A1H1GQU8"/>
<evidence type="ECO:0000313" key="3">
    <source>
        <dbReference type="Proteomes" id="UP000199627"/>
    </source>
</evidence>
<dbReference type="PANTHER" id="PTHR43747:SF1">
    <property type="entry name" value="SLR1998 PROTEIN"/>
    <property type="match status" value="1"/>
</dbReference>
<dbReference type="Gene3D" id="3.30.9.100">
    <property type="match status" value="1"/>
</dbReference>
<accession>A0A1H1GQU8</accession>
<dbReference type="EMBL" id="FNKL01000004">
    <property type="protein sequence ID" value="SDR15278.1"/>
    <property type="molecule type" value="Genomic_DNA"/>
</dbReference>
<dbReference type="PANTHER" id="PTHR43747">
    <property type="entry name" value="FAD-BINDING PROTEIN"/>
    <property type="match status" value="1"/>
</dbReference>
<dbReference type="Pfam" id="PF01494">
    <property type="entry name" value="FAD_binding_3"/>
    <property type="match status" value="1"/>
</dbReference>
<reference evidence="3" key="1">
    <citation type="submission" date="2016-10" db="EMBL/GenBank/DDBJ databases">
        <authorList>
            <person name="Varghese N."/>
            <person name="Submissions S."/>
        </authorList>
    </citation>
    <scope>NUCLEOTIDE SEQUENCE [LARGE SCALE GENOMIC DNA]</scope>
    <source>
        <strain evidence="3">DSM 17072</strain>
    </source>
</reference>
<dbReference type="STRING" id="311333.SAMN05421664_3820"/>
<dbReference type="InterPro" id="IPR002938">
    <property type="entry name" value="FAD-bd"/>
</dbReference>
<keyword evidence="3" id="KW-1185">Reference proteome</keyword>
<name>A0A1H1GQU8_9FLAO</name>
<dbReference type="GO" id="GO:0071949">
    <property type="term" value="F:FAD binding"/>
    <property type="evidence" value="ECO:0007669"/>
    <property type="project" value="InterPro"/>
</dbReference>
<dbReference type="InterPro" id="IPR050816">
    <property type="entry name" value="Flavin-dep_Halogenase_NPB"/>
</dbReference>
<evidence type="ECO:0000259" key="1">
    <source>
        <dbReference type="Pfam" id="PF01494"/>
    </source>
</evidence>
<organism evidence="2 3">
    <name type="scientific">Chryseobacterium soldanellicola</name>
    <dbReference type="NCBI Taxonomy" id="311333"/>
    <lineage>
        <taxon>Bacteria</taxon>
        <taxon>Pseudomonadati</taxon>
        <taxon>Bacteroidota</taxon>
        <taxon>Flavobacteriia</taxon>
        <taxon>Flavobacteriales</taxon>
        <taxon>Weeksellaceae</taxon>
        <taxon>Chryseobacterium group</taxon>
        <taxon>Chryseobacterium</taxon>
    </lineage>
</organism>
<dbReference type="OrthoDB" id="9806565at2"/>
<dbReference type="InterPro" id="IPR036188">
    <property type="entry name" value="FAD/NAD-bd_sf"/>
</dbReference>